<evidence type="ECO:0000259" key="2">
    <source>
        <dbReference type="Pfam" id="PF13840"/>
    </source>
</evidence>
<feature type="region of interest" description="Disordered" evidence="1">
    <location>
        <begin position="332"/>
        <end position="464"/>
    </location>
</feature>
<evidence type="ECO:0000256" key="1">
    <source>
        <dbReference type="SAM" id="MobiDB-lite"/>
    </source>
</evidence>
<dbReference type="InterPro" id="IPR051719">
    <property type="entry name" value="CASTOR_mTORC1"/>
</dbReference>
<dbReference type="InterPro" id="IPR045865">
    <property type="entry name" value="ACT-like_dom_sf"/>
</dbReference>
<evidence type="ECO:0000313" key="4">
    <source>
        <dbReference type="Proteomes" id="UP000030653"/>
    </source>
</evidence>
<dbReference type="OrthoDB" id="58529at2759"/>
<gene>
    <name evidence="3" type="ORF">DACRYDRAFT_119293</name>
</gene>
<dbReference type="GO" id="GO:0006520">
    <property type="term" value="P:amino acid metabolic process"/>
    <property type="evidence" value="ECO:0007669"/>
    <property type="project" value="UniProtKB-ARBA"/>
</dbReference>
<feature type="region of interest" description="Disordered" evidence="1">
    <location>
        <begin position="12"/>
        <end position="38"/>
    </location>
</feature>
<feature type="compositionally biased region" description="Acidic residues" evidence="1">
    <location>
        <begin position="353"/>
        <end position="366"/>
    </location>
</feature>
<evidence type="ECO:0000313" key="3">
    <source>
        <dbReference type="EMBL" id="EJT97626.1"/>
    </source>
</evidence>
<feature type="compositionally biased region" description="Pro residues" evidence="1">
    <location>
        <begin position="425"/>
        <end position="447"/>
    </location>
</feature>
<feature type="domain" description="CASTOR ACT" evidence="2">
    <location>
        <begin position="150"/>
        <end position="210"/>
    </location>
</feature>
<accession>M5FW74</accession>
<feature type="compositionally biased region" description="Acidic residues" evidence="1">
    <location>
        <begin position="385"/>
        <end position="395"/>
    </location>
</feature>
<feature type="compositionally biased region" description="Low complexity" evidence="1">
    <location>
        <begin position="367"/>
        <end position="380"/>
    </location>
</feature>
<organism evidence="3 4">
    <name type="scientific">Dacryopinax primogenitus (strain DJM 731)</name>
    <name type="common">Brown rot fungus</name>
    <dbReference type="NCBI Taxonomy" id="1858805"/>
    <lineage>
        <taxon>Eukaryota</taxon>
        <taxon>Fungi</taxon>
        <taxon>Dikarya</taxon>
        <taxon>Basidiomycota</taxon>
        <taxon>Agaricomycotina</taxon>
        <taxon>Dacrymycetes</taxon>
        <taxon>Dacrymycetales</taxon>
        <taxon>Dacrymycetaceae</taxon>
        <taxon>Dacryopinax</taxon>
    </lineage>
</organism>
<dbReference type="Pfam" id="PF13840">
    <property type="entry name" value="ACT_7"/>
    <property type="match status" value="1"/>
</dbReference>
<feature type="compositionally biased region" description="Low complexity" evidence="1">
    <location>
        <begin position="396"/>
        <end position="411"/>
    </location>
</feature>
<dbReference type="PANTHER" id="PTHR31131">
    <property type="entry name" value="CHROMOSOME 1, WHOLE GENOME SHOTGUN SEQUENCE"/>
    <property type="match status" value="1"/>
</dbReference>
<keyword evidence="4" id="KW-1185">Reference proteome</keyword>
<dbReference type="GO" id="GO:0046394">
    <property type="term" value="P:carboxylic acid biosynthetic process"/>
    <property type="evidence" value="ECO:0007669"/>
    <property type="project" value="UniProtKB-ARBA"/>
</dbReference>
<feature type="compositionally biased region" description="Acidic residues" evidence="1">
    <location>
        <begin position="514"/>
        <end position="523"/>
    </location>
</feature>
<dbReference type="EMBL" id="JH795876">
    <property type="protein sequence ID" value="EJT97626.1"/>
    <property type="molecule type" value="Genomic_DNA"/>
</dbReference>
<sequence>MSSERQYAFAYPYLSPPPSPSGPSHSRPDSLRSPFSYPYPHSRSPSISTLNVSENQTTLTILPTTLSLVNIPRQRAVQGEVCVRIMKNLLTSLARTEFLAIVANELELSIYADPEVIRRTRLIRMAKKEHRLARDPQHLPKPGWKPIEYSSKRWSVLQVDTHDDEDGGTRMHQISSCLSSAGIPILFVSSHSADFVLVKSALLPDVVGRLRREGFGIYDEHGASPYLTSVGGQGGWTSEQGEDVLVPPLSLNAAFDLIPASPVEGPDLSSLSSPAASSCPSVATIKGPEYYVNPIRGSIACVGLAEEHYPQWLIKVLRLVADPHEILLDSGRKGRRHRRQRSSANLEGRDDERDLDDMMAEEELSEESSSSGSGGSSASDHSLELELELENEYDSDGSASSHSSRDSSSLSAPCHSPTPSMSSIPHPPLRLPMTPPRTSPEPIPRPSPSNARTRARSASAPQPTHPAILALPFFSFIRTRGATSLTASTRVLARLFEQGEREMVMSAGELERFEESEEGEDSLGLELGMGSDHGQEREHDLEGEELAEQGFEALHGPLRCLQIDFSAFGLDKVGLATRISDALLCAKINHLYTSTLRTANVFVSEERFERARRVLLELA</sequence>
<dbReference type="InterPro" id="IPR027795">
    <property type="entry name" value="CASTOR_ACT_dom"/>
</dbReference>
<dbReference type="Proteomes" id="UP000030653">
    <property type="component" value="Unassembled WGS sequence"/>
</dbReference>
<feature type="compositionally biased region" description="Low complexity" evidence="1">
    <location>
        <begin position="448"/>
        <end position="461"/>
    </location>
</feature>
<dbReference type="SUPFAM" id="SSF55021">
    <property type="entry name" value="ACT-like"/>
    <property type="match status" value="1"/>
</dbReference>
<dbReference type="HOGENOM" id="CLU_026801_0_0_1"/>
<dbReference type="GeneID" id="63685820"/>
<dbReference type="PANTHER" id="PTHR31131:SF6">
    <property type="entry name" value="CASTOR ACT DOMAIN-CONTAINING PROTEIN"/>
    <property type="match status" value="1"/>
</dbReference>
<dbReference type="AlphaFoldDB" id="M5FW74"/>
<dbReference type="RefSeq" id="XP_040624524.1">
    <property type="nucleotide sequence ID" value="XM_040770758.1"/>
</dbReference>
<feature type="region of interest" description="Disordered" evidence="1">
    <location>
        <begin position="512"/>
        <end position="535"/>
    </location>
</feature>
<proteinExistence type="predicted"/>
<protein>
    <recommendedName>
        <fullName evidence="2">CASTOR ACT domain-containing protein</fullName>
    </recommendedName>
</protein>
<reference evidence="3 4" key="1">
    <citation type="journal article" date="2012" name="Science">
        <title>The Paleozoic origin of enzymatic lignin decomposition reconstructed from 31 fungal genomes.</title>
        <authorList>
            <person name="Floudas D."/>
            <person name="Binder M."/>
            <person name="Riley R."/>
            <person name="Barry K."/>
            <person name="Blanchette R.A."/>
            <person name="Henrissat B."/>
            <person name="Martinez A.T."/>
            <person name="Otillar R."/>
            <person name="Spatafora J.W."/>
            <person name="Yadav J.S."/>
            <person name="Aerts A."/>
            <person name="Benoit I."/>
            <person name="Boyd A."/>
            <person name="Carlson A."/>
            <person name="Copeland A."/>
            <person name="Coutinho P.M."/>
            <person name="de Vries R.P."/>
            <person name="Ferreira P."/>
            <person name="Findley K."/>
            <person name="Foster B."/>
            <person name="Gaskell J."/>
            <person name="Glotzer D."/>
            <person name="Gorecki P."/>
            <person name="Heitman J."/>
            <person name="Hesse C."/>
            <person name="Hori C."/>
            <person name="Igarashi K."/>
            <person name="Jurgens J.A."/>
            <person name="Kallen N."/>
            <person name="Kersten P."/>
            <person name="Kohler A."/>
            <person name="Kuees U."/>
            <person name="Kumar T.K.A."/>
            <person name="Kuo A."/>
            <person name="LaButti K."/>
            <person name="Larrondo L.F."/>
            <person name="Lindquist E."/>
            <person name="Ling A."/>
            <person name="Lombard V."/>
            <person name="Lucas S."/>
            <person name="Lundell T."/>
            <person name="Martin R."/>
            <person name="McLaughlin D.J."/>
            <person name="Morgenstern I."/>
            <person name="Morin E."/>
            <person name="Murat C."/>
            <person name="Nagy L.G."/>
            <person name="Nolan M."/>
            <person name="Ohm R.A."/>
            <person name="Patyshakuliyeva A."/>
            <person name="Rokas A."/>
            <person name="Ruiz-Duenas F.J."/>
            <person name="Sabat G."/>
            <person name="Salamov A."/>
            <person name="Samejima M."/>
            <person name="Schmutz J."/>
            <person name="Slot J.C."/>
            <person name="St John F."/>
            <person name="Stenlid J."/>
            <person name="Sun H."/>
            <person name="Sun S."/>
            <person name="Syed K."/>
            <person name="Tsang A."/>
            <person name="Wiebenga A."/>
            <person name="Young D."/>
            <person name="Pisabarro A."/>
            <person name="Eastwood D.C."/>
            <person name="Martin F."/>
            <person name="Cullen D."/>
            <person name="Grigoriev I.V."/>
            <person name="Hibbett D.S."/>
        </authorList>
    </citation>
    <scope>NUCLEOTIDE SEQUENCE [LARGE SCALE GENOMIC DNA]</scope>
    <source>
        <strain evidence="3 4">DJM-731 SS1</strain>
    </source>
</reference>
<name>M5FW74_DACPD</name>
<dbReference type="Gene3D" id="3.30.2130.10">
    <property type="entry name" value="VC0802-like"/>
    <property type="match status" value="2"/>
</dbReference>
<dbReference type="OMA" id="HMYSSTY"/>